<evidence type="ECO:0000313" key="3">
    <source>
        <dbReference type="EMBL" id="SVB85081.1"/>
    </source>
</evidence>
<dbReference type="GO" id="GO:0016811">
    <property type="term" value="F:hydrolase activity, acting on carbon-nitrogen (but not peptide) bonds, in linear amides"/>
    <property type="evidence" value="ECO:0007669"/>
    <property type="project" value="InterPro"/>
</dbReference>
<feature type="domain" description="CN hydrolase" evidence="2">
    <location>
        <begin position="1"/>
        <end position="238"/>
    </location>
</feature>
<dbReference type="PROSITE" id="PS01227">
    <property type="entry name" value="UPF0012"/>
    <property type="match status" value="1"/>
</dbReference>
<dbReference type="InterPro" id="IPR001110">
    <property type="entry name" value="UPF0012_CS"/>
</dbReference>
<sequence>MTSGADVAENLAMARSYVNEAALAGADLVVLPENFSLMARRHSDRLRAAGAEDNVRTFLSTLASQHQLVLVGGSVPLPAAENRVTNTCLVYGPDGSCLARYDKMHLFDVELKDGESYSESRYIEPGANLVTVDALSTRIGVTVCYDIRFPELYRDLSRQGAEILTVPSAFTMPTGKAHWDVLLRARAIENLSWVVAPAQTGEHPGRSTWGHSMIISPWGEVVAEKVTDTGPIVAEADLTELRELRKHFPSLEHRRL</sequence>
<dbReference type="AlphaFoldDB" id="A0A382HF20"/>
<dbReference type="InterPro" id="IPR045254">
    <property type="entry name" value="Nit1/2_C-N_Hydrolase"/>
</dbReference>
<dbReference type="PANTHER" id="PTHR23088:SF27">
    <property type="entry name" value="DEAMINATED GLUTATHIONE AMIDASE"/>
    <property type="match status" value="1"/>
</dbReference>
<evidence type="ECO:0000259" key="2">
    <source>
        <dbReference type="PROSITE" id="PS50263"/>
    </source>
</evidence>
<protein>
    <recommendedName>
        <fullName evidence="2">CN hydrolase domain-containing protein</fullName>
    </recommendedName>
</protein>
<evidence type="ECO:0000256" key="1">
    <source>
        <dbReference type="ARBA" id="ARBA00022801"/>
    </source>
</evidence>
<reference evidence="3" key="1">
    <citation type="submission" date="2018-05" db="EMBL/GenBank/DDBJ databases">
        <authorList>
            <person name="Lanie J.A."/>
            <person name="Ng W.-L."/>
            <person name="Kazmierczak K.M."/>
            <person name="Andrzejewski T.M."/>
            <person name="Davidsen T.M."/>
            <person name="Wayne K.J."/>
            <person name="Tettelin H."/>
            <person name="Glass J.I."/>
            <person name="Rusch D."/>
            <person name="Podicherti R."/>
            <person name="Tsui H.-C.T."/>
            <person name="Winkler M.E."/>
        </authorList>
    </citation>
    <scope>NUCLEOTIDE SEQUENCE</scope>
</reference>
<dbReference type="CDD" id="cd07572">
    <property type="entry name" value="nit"/>
    <property type="match status" value="1"/>
</dbReference>
<dbReference type="Gene3D" id="3.60.110.10">
    <property type="entry name" value="Carbon-nitrogen hydrolase"/>
    <property type="match status" value="1"/>
</dbReference>
<organism evidence="3">
    <name type="scientific">marine metagenome</name>
    <dbReference type="NCBI Taxonomy" id="408172"/>
    <lineage>
        <taxon>unclassified sequences</taxon>
        <taxon>metagenomes</taxon>
        <taxon>ecological metagenomes</taxon>
    </lineage>
</organism>
<dbReference type="PROSITE" id="PS50263">
    <property type="entry name" value="CN_HYDROLASE"/>
    <property type="match status" value="1"/>
</dbReference>
<gene>
    <name evidence="3" type="ORF">METZ01_LOCUS237935</name>
</gene>
<dbReference type="Pfam" id="PF00795">
    <property type="entry name" value="CN_hydrolase"/>
    <property type="match status" value="1"/>
</dbReference>
<proteinExistence type="predicted"/>
<name>A0A382HF20_9ZZZZ</name>
<dbReference type="PANTHER" id="PTHR23088">
    <property type="entry name" value="NITRILASE-RELATED"/>
    <property type="match status" value="1"/>
</dbReference>
<keyword evidence="1" id="KW-0378">Hydrolase</keyword>
<accession>A0A382HF20</accession>
<dbReference type="SUPFAM" id="SSF56317">
    <property type="entry name" value="Carbon-nitrogen hydrolase"/>
    <property type="match status" value="1"/>
</dbReference>
<dbReference type="InterPro" id="IPR003010">
    <property type="entry name" value="C-N_Hydrolase"/>
</dbReference>
<dbReference type="InterPro" id="IPR036526">
    <property type="entry name" value="C-N_Hydrolase_sf"/>
</dbReference>
<dbReference type="EMBL" id="UINC01060503">
    <property type="protein sequence ID" value="SVB85081.1"/>
    <property type="molecule type" value="Genomic_DNA"/>
</dbReference>